<name>A0A380JGC6_STRDO</name>
<accession>A0A380JGC6</accession>
<dbReference type="PANTHER" id="PTHR33336">
    <property type="entry name" value="QUINOL MONOOXYGENASE YGIN-RELATED"/>
    <property type="match status" value="1"/>
</dbReference>
<sequence length="176" mass="20099">MVSGNKQGQPTSKVVFEIYAHQKAYEEHVASGHFQRFAEFAREGFSDRQVIGLQPEVLLEKASKKTYLTGQAPHLRLARLEVKAQDTPVFKEIVAEEMQAALEKETGVLALLAGRDQAAPTVWYFFEVYADEEAYNHHRLTPHFQTYLERTAELVQDKDLLVFEDGRLISKGFLQE</sequence>
<dbReference type="EMBL" id="UHFA01000002">
    <property type="protein sequence ID" value="SUN36106.1"/>
    <property type="molecule type" value="Genomic_DNA"/>
</dbReference>
<evidence type="ECO:0000259" key="1">
    <source>
        <dbReference type="PROSITE" id="PS51725"/>
    </source>
</evidence>
<keyword evidence="3" id="KW-1185">Reference proteome</keyword>
<dbReference type="InterPro" id="IPR050744">
    <property type="entry name" value="AI-2_Isomerase_LsrG"/>
</dbReference>
<dbReference type="Gene3D" id="3.30.70.100">
    <property type="match status" value="1"/>
</dbReference>
<proteinExistence type="predicted"/>
<dbReference type="Proteomes" id="UP000254082">
    <property type="component" value="Unassembled WGS sequence"/>
</dbReference>
<dbReference type="InterPro" id="IPR007138">
    <property type="entry name" value="ABM_dom"/>
</dbReference>
<dbReference type="Pfam" id="PF03992">
    <property type="entry name" value="ABM"/>
    <property type="match status" value="1"/>
</dbReference>
<dbReference type="InterPro" id="IPR011008">
    <property type="entry name" value="Dimeric_a/b-barrel"/>
</dbReference>
<reference evidence="2 3" key="1">
    <citation type="submission" date="2018-06" db="EMBL/GenBank/DDBJ databases">
        <authorList>
            <consortium name="Pathogen Informatics"/>
            <person name="Doyle S."/>
        </authorList>
    </citation>
    <scope>NUCLEOTIDE SEQUENCE [LARGE SCALE GENOMIC DNA]</scope>
    <source>
        <strain evidence="3">NCTC 11391</strain>
    </source>
</reference>
<keyword evidence="2" id="KW-0560">Oxidoreductase</keyword>
<organism evidence="2 3">
    <name type="scientific">Streptococcus downei MFe28</name>
    <dbReference type="NCBI Taxonomy" id="764290"/>
    <lineage>
        <taxon>Bacteria</taxon>
        <taxon>Bacillati</taxon>
        <taxon>Bacillota</taxon>
        <taxon>Bacilli</taxon>
        <taxon>Lactobacillales</taxon>
        <taxon>Streptococcaceae</taxon>
        <taxon>Streptococcus</taxon>
    </lineage>
</organism>
<dbReference type="PROSITE" id="PS51725">
    <property type="entry name" value="ABM"/>
    <property type="match status" value="1"/>
</dbReference>
<gene>
    <name evidence="2" type="primary">lsrG</name>
    <name evidence="2" type="ORF">NCTC11391_01151</name>
</gene>
<dbReference type="RefSeq" id="WP_244914166.1">
    <property type="nucleotide sequence ID" value="NZ_UHFA01000002.1"/>
</dbReference>
<evidence type="ECO:0000313" key="2">
    <source>
        <dbReference type="EMBL" id="SUN36106.1"/>
    </source>
</evidence>
<dbReference type="SUPFAM" id="SSF54909">
    <property type="entry name" value="Dimeric alpha+beta barrel"/>
    <property type="match status" value="2"/>
</dbReference>
<feature type="domain" description="ABM" evidence="1">
    <location>
        <begin position="74"/>
        <end position="163"/>
    </location>
</feature>
<dbReference type="GO" id="GO:0004497">
    <property type="term" value="F:monooxygenase activity"/>
    <property type="evidence" value="ECO:0007669"/>
    <property type="project" value="UniProtKB-KW"/>
</dbReference>
<keyword evidence="2" id="KW-0503">Monooxygenase</keyword>
<dbReference type="AlphaFoldDB" id="A0A380JGC6"/>
<dbReference type="PANTHER" id="PTHR33336:SF3">
    <property type="entry name" value="ABM DOMAIN-CONTAINING PROTEIN"/>
    <property type="match status" value="1"/>
</dbReference>
<evidence type="ECO:0000313" key="3">
    <source>
        <dbReference type="Proteomes" id="UP000254082"/>
    </source>
</evidence>
<protein>
    <submittedName>
        <fullName evidence="2">Antibiotic biosynthesis monooxygenase</fullName>
    </submittedName>
</protein>